<dbReference type="GO" id="GO:0004314">
    <property type="term" value="F:[acyl-carrier-protein] S-malonyltransferase activity"/>
    <property type="evidence" value="ECO:0007669"/>
    <property type="project" value="UniProtKB-EC"/>
</dbReference>
<evidence type="ECO:0000256" key="4">
    <source>
        <dbReference type="PIRNR" id="PIRNR000446"/>
    </source>
</evidence>
<dbReference type="AlphaFoldDB" id="A0A412AUY0"/>
<feature type="domain" description="Malonyl-CoA:ACP transacylase (MAT)" evidence="6">
    <location>
        <begin position="7"/>
        <end position="293"/>
    </location>
</feature>
<reference evidence="7 8" key="1">
    <citation type="submission" date="2018-08" db="EMBL/GenBank/DDBJ databases">
        <title>A genome reference for cultivated species of the human gut microbiota.</title>
        <authorList>
            <person name="Zou Y."/>
            <person name="Xue W."/>
            <person name="Luo G."/>
        </authorList>
    </citation>
    <scope>NUCLEOTIDE SEQUENCE [LARGE SCALE GENOMIC DNA]</scope>
    <source>
        <strain evidence="7 8">AF28-26</strain>
    </source>
</reference>
<comment type="caution">
    <text evidence="7">The sequence shown here is derived from an EMBL/GenBank/DDBJ whole genome shotgun (WGS) entry which is preliminary data.</text>
</comment>
<feature type="active site" evidence="5">
    <location>
        <position position="195"/>
    </location>
</feature>
<dbReference type="SMART" id="SM00827">
    <property type="entry name" value="PKS_AT"/>
    <property type="match status" value="1"/>
</dbReference>
<keyword evidence="2 4" id="KW-0012">Acyltransferase</keyword>
<dbReference type="Pfam" id="PF00698">
    <property type="entry name" value="Acyl_transf_1"/>
    <property type="match status" value="1"/>
</dbReference>
<dbReference type="PIRSF" id="PIRSF000446">
    <property type="entry name" value="Mct"/>
    <property type="match status" value="1"/>
</dbReference>
<dbReference type="InterPro" id="IPR016035">
    <property type="entry name" value="Acyl_Trfase/lysoPLipase"/>
</dbReference>
<evidence type="ECO:0000259" key="6">
    <source>
        <dbReference type="SMART" id="SM00827"/>
    </source>
</evidence>
<dbReference type="Gene3D" id="3.40.366.10">
    <property type="entry name" value="Malonyl-Coenzyme A Acyl Carrier Protein, domain 2"/>
    <property type="match status" value="1"/>
</dbReference>
<evidence type="ECO:0000256" key="3">
    <source>
        <dbReference type="ARBA" id="ARBA00048462"/>
    </source>
</evidence>
<dbReference type="Gene3D" id="3.30.70.250">
    <property type="entry name" value="Malonyl-CoA ACP transacylase, ACP-binding"/>
    <property type="match status" value="1"/>
</dbReference>
<dbReference type="Proteomes" id="UP000284751">
    <property type="component" value="Unassembled WGS sequence"/>
</dbReference>
<comment type="catalytic activity">
    <reaction evidence="3 4">
        <text>holo-[ACP] + malonyl-CoA = malonyl-[ACP] + CoA</text>
        <dbReference type="Rhea" id="RHEA:41792"/>
        <dbReference type="Rhea" id="RHEA-COMP:9623"/>
        <dbReference type="Rhea" id="RHEA-COMP:9685"/>
        <dbReference type="ChEBI" id="CHEBI:57287"/>
        <dbReference type="ChEBI" id="CHEBI:57384"/>
        <dbReference type="ChEBI" id="CHEBI:64479"/>
        <dbReference type="ChEBI" id="CHEBI:78449"/>
        <dbReference type="EC" id="2.3.1.39"/>
    </reaction>
</comment>
<name>A0A412AUY0_9FIRM</name>
<dbReference type="GO" id="GO:0006633">
    <property type="term" value="P:fatty acid biosynthetic process"/>
    <property type="evidence" value="ECO:0007669"/>
    <property type="project" value="TreeGrafter"/>
</dbReference>
<proteinExistence type="inferred from homology"/>
<dbReference type="InterPro" id="IPR050858">
    <property type="entry name" value="Mal-CoA-ACP_Trans/PKS_FabD"/>
</dbReference>
<dbReference type="PANTHER" id="PTHR42681:SF1">
    <property type="entry name" value="MALONYL-COA-ACYL CARRIER PROTEIN TRANSACYLASE, MITOCHONDRIAL"/>
    <property type="match status" value="1"/>
</dbReference>
<gene>
    <name evidence="7" type="ORF">DWY99_12185</name>
</gene>
<sequence>MSKIAFVFSGQGAQAPGMGKELYDCSPAAKAVFDLADSIRPGTSQQCFEGTQEELNVTINTQPCLFACDLAAAKAAQERGIQPDCAAGFSLGEAAAIAFSGMLTEAEAFSMVCKRAELMNEAAQKNPGAMAAVMKLSPQQVETLCGPIENAWPVNYNSPKQTVVAASADTIDQVVEAASAQRGRAVKLAVSGAFHSPLMHSAADGLREYLASVSLREERLPVYANLTAEPYGGDKKETMAAQCENSVQWQKTIENMIANGVDTFIEVGVGKTLVGLIKKINPEVTVYQIENKEGLDAAAEALGK</sequence>
<dbReference type="InterPro" id="IPR014043">
    <property type="entry name" value="Acyl_transferase_dom"/>
</dbReference>
<comment type="similarity">
    <text evidence="4">Belongs to the fabD family.</text>
</comment>
<evidence type="ECO:0000256" key="2">
    <source>
        <dbReference type="ARBA" id="ARBA00023315"/>
    </source>
</evidence>
<evidence type="ECO:0000256" key="1">
    <source>
        <dbReference type="ARBA" id="ARBA00022679"/>
    </source>
</evidence>
<evidence type="ECO:0000313" key="7">
    <source>
        <dbReference type="EMBL" id="RGQ35789.1"/>
    </source>
</evidence>
<dbReference type="GO" id="GO:0005829">
    <property type="term" value="C:cytosol"/>
    <property type="evidence" value="ECO:0007669"/>
    <property type="project" value="TreeGrafter"/>
</dbReference>
<accession>A0A412AUY0</accession>
<dbReference type="EC" id="2.3.1.39" evidence="4"/>
<dbReference type="InterPro" id="IPR016036">
    <property type="entry name" value="Malonyl_transacylase_ACP-bd"/>
</dbReference>
<dbReference type="InterPro" id="IPR001227">
    <property type="entry name" value="Ac_transferase_dom_sf"/>
</dbReference>
<protein>
    <recommendedName>
        <fullName evidence="4">Malonyl CoA-acyl carrier protein transacylase</fullName>
        <ecNumber evidence="4">2.3.1.39</ecNumber>
    </recommendedName>
</protein>
<keyword evidence="1 4" id="KW-0808">Transferase</keyword>
<feature type="active site" evidence="5">
    <location>
        <position position="90"/>
    </location>
</feature>
<evidence type="ECO:0000256" key="5">
    <source>
        <dbReference type="PIRSR" id="PIRSR000446-1"/>
    </source>
</evidence>
<dbReference type="PANTHER" id="PTHR42681">
    <property type="entry name" value="MALONYL-COA-ACYL CARRIER PROTEIN TRANSACYLASE, MITOCHONDRIAL"/>
    <property type="match status" value="1"/>
</dbReference>
<dbReference type="EMBL" id="QRTC01000061">
    <property type="protein sequence ID" value="RGQ35789.1"/>
    <property type="molecule type" value="Genomic_DNA"/>
</dbReference>
<dbReference type="SUPFAM" id="SSF55048">
    <property type="entry name" value="Probable ACP-binding domain of malonyl-CoA ACP transacylase"/>
    <property type="match status" value="1"/>
</dbReference>
<organism evidence="7 8">
    <name type="scientific">[Clostridium] leptum</name>
    <dbReference type="NCBI Taxonomy" id="1535"/>
    <lineage>
        <taxon>Bacteria</taxon>
        <taxon>Bacillati</taxon>
        <taxon>Bacillota</taxon>
        <taxon>Clostridia</taxon>
        <taxon>Eubacteriales</taxon>
        <taxon>Oscillospiraceae</taxon>
        <taxon>Oscillospiraceae incertae sedis</taxon>
    </lineage>
</organism>
<dbReference type="SUPFAM" id="SSF52151">
    <property type="entry name" value="FabD/lysophospholipase-like"/>
    <property type="match status" value="1"/>
</dbReference>
<dbReference type="InterPro" id="IPR024925">
    <property type="entry name" value="Malonyl_CoA-ACP_transAc"/>
</dbReference>
<evidence type="ECO:0000313" key="8">
    <source>
        <dbReference type="Proteomes" id="UP000284751"/>
    </source>
</evidence>